<sequence length="43" mass="4286">MPSLALPAVDVAHATSPFFAPPAPDARRAGEGGTMGAPSRGPR</sequence>
<protein>
    <submittedName>
        <fullName evidence="2">Uncharacterized protein</fullName>
    </submittedName>
</protein>
<reference evidence="2 3" key="1">
    <citation type="submission" date="2019-03" db="EMBL/GenBank/DDBJ databases">
        <title>Genomic Encyclopedia of Type Strains, Phase IV (KMG-IV): sequencing the most valuable type-strain genomes for metagenomic binning, comparative biology and taxonomic classification.</title>
        <authorList>
            <person name="Goeker M."/>
        </authorList>
    </citation>
    <scope>NUCLEOTIDE SEQUENCE [LARGE SCALE GENOMIC DNA]</scope>
    <source>
        <strain evidence="2 3">DSM 1709</strain>
    </source>
</reference>
<feature type="region of interest" description="Disordered" evidence="1">
    <location>
        <begin position="15"/>
        <end position="43"/>
    </location>
</feature>
<comment type="caution">
    <text evidence="2">The sequence shown here is derived from an EMBL/GenBank/DDBJ whole genome shotgun (WGS) entry which is preliminary data.</text>
</comment>
<dbReference type="Proteomes" id="UP000295106">
    <property type="component" value="Unassembled WGS sequence"/>
</dbReference>
<dbReference type="EMBL" id="SLXD01000005">
    <property type="protein sequence ID" value="TCP02989.1"/>
    <property type="molecule type" value="Genomic_DNA"/>
</dbReference>
<evidence type="ECO:0000313" key="3">
    <source>
        <dbReference type="Proteomes" id="UP000295106"/>
    </source>
</evidence>
<proteinExistence type="predicted"/>
<accession>A0A4R2M6T1</accession>
<name>A0A4R2M6T1_RUBGE</name>
<evidence type="ECO:0000256" key="1">
    <source>
        <dbReference type="SAM" id="MobiDB-lite"/>
    </source>
</evidence>
<evidence type="ECO:0000313" key="2">
    <source>
        <dbReference type="EMBL" id="TCP02989.1"/>
    </source>
</evidence>
<organism evidence="2 3">
    <name type="scientific">Rubrivivax gelatinosus</name>
    <name type="common">Rhodocyclus gelatinosus</name>
    <name type="synonym">Rhodopseudomonas gelatinosa</name>
    <dbReference type="NCBI Taxonomy" id="28068"/>
    <lineage>
        <taxon>Bacteria</taxon>
        <taxon>Pseudomonadati</taxon>
        <taxon>Pseudomonadota</taxon>
        <taxon>Betaproteobacteria</taxon>
        <taxon>Burkholderiales</taxon>
        <taxon>Sphaerotilaceae</taxon>
        <taxon>Rubrivivax</taxon>
    </lineage>
</organism>
<dbReference type="AlphaFoldDB" id="A0A4R2M6T1"/>
<gene>
    <name evidence="2" type="ORF">EV684_105155</name>
</gene>